<keyword evidence="1" id="KW-0677">Repeat</keyword>
<keyword evidence="3" id="KW-0393">Immunoglobulin domain</keyword>
<keyword evidence="2" id="KW-1015">Disulfide bond</keyword>
<dbReference type="InterPro" id="IPR036179">
    <property type="entry name" value="Ig-like_dom_sf"/>
</dbReference>
<evidence type="ECO:0000259" key="6">
    <source>
        <dbReference type="PROSITE" id="PS50835"/>
    </source>
</evidence>
<dbReference type="PROSITE" id="PS50853">
    <property type="entry name" value="FN3"/>
    <property type="match status" value="5"/>
</dbReference>
<feature type="domain" description="Ig-like" evidence="6">
    <location>
        <begin position="30"/>
        <end position="117"/>
    </location>
</feature>
<dbReference type="PANTHER" id="PTHR44170">
    <property type="entry name" value="PROTEIN SIDEKICK"/>
    <property type="match status" value="1"/>
</dbReference>
<evidence type="ECO:0000256" key="2">
    <source>
        <dbReference type="ARBA" id="ARBA00023157"/>
    </source>
</evidence>
<evidence type="ECO:0000256" key="3">
    <source>
        <dbReference type="ARBA" id="ARBA00023319"/>
    </source>
</evidence>
<dbReference type="SMART" id="SM00409">
    <property type="entry name" value="IG"/>
    <property type="match status" value="5"/>
</dbReference>
<evidence type="ECO:0000256" key="5">
    <source>
        <dbReference type="SAM" id="SignalP"/>
    </source>
</evidence>
<dbReference type="OrthoDB" id="6158926at2759"/>
<dbReference type="Gene3D" id="2.60.40.10">
    <property type="entry name" value="Immunoglobulins"/>
    <property type="match status" value="11"/>
</dbReference>
<dbReference type="STRING" id="282301.A0A267H7L8"/>
<gene>
    <name evidence="8" type="ORF">BOX15_Mlig022710g1</name>
</gene>
<dbReference type="PROSITE" id="PS50835">
    <property type="entry name" value="IG_LIKE"/>
    <property type="match status" value="5"/>
</dbReference>
<dbReference type="GO" id="GO:0098632">
    <property type="term" value="F:cell-cell adhesion mediator activity"/>
    <property type="evidence" value="ECO:0007669"/>
    <property type="project" value="TreeGrafter"/>
</dbReference>
<sequence length="1230" mass="133650">MLALLLQLLQLSLLTLPTWSVQLSSDAYPPRTFQHSQNKVPIIRKEGDRHGFVCEANGRPDPTYAWQKVDPDTQTTAWVRGNHTSTYRIDRVTRSDAGRYRCYAFNSQGGLRDSSVTLLIGYLNASRLSNGRTNRNIKLVSGETLRLPVPPEIDAYPAPSARWRRNGFTLSTSDRVYVTTKHELIILDVGKSDHGRVFDATISSNYLDAATKVTTPLYTLKVSSPPQPAPAQRRPTPVLYSGNVTHVTGGFSNAVFECVFAAKPLDRLKLRWYRKELNSTAQTELASDGVKYLIEPRYSRRLTVYKVQPSDAAKYACEAQLVGNDIVNSPVVRLEAWLTVLTPPKLTRTEPDDLWLDHGSDRLLGCRAEGNPTPRIEWYRNAELVSNSTRYQVRRDDYLQLLRVQPEDSGIFQCFAVNSAGEDYHTSWLRISSSSPKFTKRPSDGTGVIANSISFDCAATGAPAPKILWHKDKIPIVHTERVQQRPDGSLSITRLVANDAGEYECIATSETGTIRASSVLAVYNRTRVSPRPAARVEAAKGSNAQLNCSAVADSRLANRLTVSWTYRPTFGGESYRPVVTGVTGRSVSTGTSLALGNLRSSDAGLYRCQADAGPAGGGPDEAEIQLTVIELPTSPGPPITGLLTADHGSSDGINSDCQLLGGIRVTWPEAEFDGNSPLTGYAVQYQINGDSPDIWRAAKKVNRDSADGLFQKRSMCLSASVLQTSGVAYRFRVLAVNKLGFSTGSRPSDWVFLPSRPPSGPPQSFFLFGGESNSSLRASWEPPKPRHRQGRLLGYQIRHSIVGYPAGVSERLLNVTEPDVTSALLTDLQPNTEYNAWIAAVNEQGRGPWTSPAKTARTAEGRPLSAPAGVTVAPVTPRSARIEFDALLRAQLPGRLVSYSIVAECQAEAVAADLAPEEAPEPCERVEKLVSHVDTASRVSVVLDGLRPHTSYQVSVRAKTGAGFGPASAPPVAMETVPDAPGPPRGQLTVTRVRDTAARIGWKPPLRPNGIVTGYRVSWKPTVATDAASTLLHSNDAGSVDVKDVRRYDLTGLRPSTRYQVGVSAVNSAGVGASAIVEFVTRSRATAPDAPRQLRQVGVLARSARLQFLPPLSDGGAPVTAWLPEVQRAVAPVSTGSSLMTEDGHRSVGEAPVGGDWVAMKELPVPDGDSDRWRPEESQQLLLQGLRPFTRYRVRLSAKNSRGVSSPSAPPSDWFITMATLPEKPPARFN</sequence>
<comment type="caution">
    <text evidence="8">The sequence shown here is derived from an EMBL/GenBank/DDBJ whole genome shotgun (WGS) entry which is preliminary data.</text>
</comment>
<dbReference type="InterPro" id="IPR003598">
    <property type="entry name" value="Ig_sub2"/>
</dbReference>
<evidence type="ECO:0000259" key="7">
    <source>
        <dbReference type="PROSITE" id="PS50853"/>
    </source>
</evidence>
<dbReference type="GO" id="GO:0007420">
    <property type="term" value="P:brain development"/>
    <property type="evidence" value="ECO:0007669"/>
    <property type="project" value="TreeGrafter"/>
</dbReference>
<feature type="domain" description="Fibronectin type-III" evidence="7">
    <location>
        <begin position="980"/>
        <end position="1089"/>
    </location>
</feature>
<dbReference type="InterPro" id="IPR013783">
    <property type="entry name" value="Ig-like_fold"/>
</dbReference>
<dbReference type="EMBL" id="NIVC01000012">
    <property type="protein sequence ID" value="PAA94273.1"/>
    <property type="molecule type" value="Genomic_DNA"/>
</dbReference>
<dbReference type="GO" id="GO:0030424">
    <property type="term" value="C:axon"/>
    <property type="evidence" value="ECO:0007669"/>
    <property type="project" value="TreeGrafter"/>
</dbReference>
<reference evidence="8 9" key="1">
    <citation type="submission" date="2017-06" db="EMBL/GenBank/DDBJ databases">
        <title>A platform for efficient transgenesis in Macrostomum lignano, a flatworm model organism for stem cell research.</title>
        <authorList>
            <person name="Berezikov E."/>
        </authorList>
    </citation>
    <scope>NUCLEOTIDE SEQUENCE [LARGE SCALE GENOMIC DNA]</scope>
    <source>
        <strain evidence="8">DV1</strain>
        <tissue evidence="8">Whole organism</tissue>
    </source>
</reference>
<dbReference type="AlphaFoldDB" id="A0A267H7L8"/>
<feature type="signal peptide" evidence="5">
    <location>
        <begin position="1"/>
        <end position="20"/>
    </location>
</feature>
<dbReference type="SUPFAM" id="SSF48726">
    <property type="entry name" value="Immunoglobulin"/>
    <property type="match status" value="6"/>
</dbReference>
<feature type="domain" description="Ig-like" evidence="6">
    <location>
        <begin position="530"/>
        <end position="625"/>
    </location>
</feature>
<dbReference type="PANTHER" id="PTHR44170:SF6">
    <property type="entry name" value="CONTACTIN"/>
    <property type="match status" value="1"/>
</dbReference>
<proteinExistence type="predicted"/>
<dbReference type="InterPro" id="IPR007110">
    <property type="entry name" value="Ig-like_dom"/>
</dbReference>
<dbReference type="InterPro" id="IPR013098">
    <property type="entry name" value="Ig_I-set"/>
</dbReference>
<accession>A0A267H7L8</accession>
<dbReference type="CDD" id="cd00096">
    <property type="entry name" value="Ig"/>
    <property type="match status" value="2"/>
</dbReference>
<name>A0A267H7L8_9PLAT</name>
<feature type="domain" description="Ig-like" evidence="6">
    <location>
        <begin position="344"/>
        <end position="432"/>
    </location>
</feature>
<evidence type="ECO:0000256" key="4">
    <source>
        <dbReference type="SAM" id="MobiDB-lite"/>
    </source>
</evidence>
<evidence type="ECO:0000313" key="9">
    <source>
        <dbReference type="Proteomes" id="UP000215902"/>
    </source>
</evidence>
<feature type="domain" description="Fibronectin type-III" evidence="7">
    <location>
        <begin position="761"/>
        <end position="861"/>
    </location>
</feature>
<dbReference type="SMART" id="SM00060">
    <property type="entry name" value="FN3"/>
    <property type="match status" value="5"/>
</dbReference>
<feature type="region of interest" description="Disordered" evidence="4">
    <location>
        <begin position="965"/>
        <end position="987"/>
    </location>
</feature>
<feature type="chain" id="PRO_5012740863" evidence="5">
    <location>
        <begin position="21"/>
        <end position="1230"/>
    </location>
</feature>
<keyword evidence="5" id="KW-0732">Signal</keyword>
<feature type="domain" description="Fibronectin type-III" evidence="7">
    <location>
        <begin position="648"/>
        <end position="758"/>
    </location>
</feature>
<dbReference type="SUPFAM" id="SSF49265">
    <property type="entry name" value="Fibronectin type III"/>
    <property type="match status" value="4"/>
</dbReference>
<dbReference type="CDD" id="cd00063">
    <property type="entry name" value="FN3"/>
    <property type="match status" value="5"/>
</dbReference>
<dbReference type="InterPro" id="IPR003961">
    <property type="entry name" value="FN3_dom"/>
</dbReference>
<dbReference type="Proteomes" id="UP000215902">
    <property type="component" value="Unassembled WGS sequence"/>
</dbReference>
<dbReference type="Pfam" id="PF13927">
    <property type="entry name" value="Ig_3"/>
    <property type="match status" value="1"/>
</dbReference>
<keyword evidence="9" id="KW-1185">Reference proteome</keyword>
<dbReference type="SMART" id="SM00408">
    <property type="entry name" value="IGc2"/>
    <property type="match status" value="5"/>
</dbReference>
<dbReference type="InterPro" id="IPR036116">
    <property type="entry name" value="FN3_sf"/>
</dbReference>
<dbReference type="FunFam" id="2.60.40.10:FF:000032">
    <property type="entry name" value="palladin isoform X1"/>
    <property type="match status" value="1"/>
</dbReference>
<organism evidence="8 9">
    <name type="scientific">Macrostomum lignano</name>
    <dbReference type="NCBI Taxonomy" id="282301"/>
    <lineage>
        <taxon>Eukaryota</taxon>
        <taxon>Metazoa</taxon>
        <taxon>Spiralia</taxon>
        <taxon>Lophotrochozoa</taxon>
        <taxon>Platyhelminthes</taxon>
        <taxon>Rhabditophora</taxon>
        <taxon>Macrostomorpha</taxon>
        <taxon>Macrostomida</taxon>
        <taxon>Macrostomidae</taxon>
        <taxon>Macrostomum</taxon>
    </lineage>
</organism>
<evidence type="ECO:0000313" key="8">
    <source>
        <dbReference type="EMBL" id="PAA94273.1"/>
    </source>
</evidence>
<evidence type="ECO:0000256" key="1">
    <source>
        <dbReference type="ARBA" id="ARBA00022737"/>
    </source>
</evidence>
<feature type="domain" description="Fibronectin type-III" evidence="7">
    <location>
        <begin position="1123"/>
        <end position="1220"/>
    </location>
</feature>
<feature type="domain" description="Ig-like" evidence="6">
    <location>
        <begin position="436"/>
        <end position="521"/>
    </location>
</feature>
<dbReference type="GO" id="GO:0005886">
    <property type="term" value="C:plasma membrane"/>
    <property type="evidence" value="ECO:0007669"/>
    <property type="project" value="TreeGrafter"/>
</dbReference>
<feature type="domain" description="Fibronectin type-III" evidence="7">
    <location>
        <begin position="866"/>
        <end position="979"/>
    </location>
</feature>
<feature type="domain" description="Ig-like" evidence="6">
    <location>
        <begin position="235"/>
        <end position="320"/>
    </location>
</feature>
<dbReference type="Pfam" id="PF07679">
    <property type="entry name" value="I-set"/>
    <property type="match status" value="2"/>
</dbReference>
<protein>
    <submittedName>
        <fullName evidence="8">Uncharacterized protein</fullName>
    </submittedName>
</protein>
<dbReference type="Pfam" id="PF00041">
    <property type="entry name" value="fn3"/>
    <property type="match status" value="3"/>
</dbReference>
<dbReference type="InterPro" id="IPR003599">
    <property type="entry name" value="Ig_sub"/>
</dbReference>
<dbReference type="GO" id="GO:0007411">
    <property type="term" value="P:axon guidance"/>
    <property type="evidence" value="ECO:0007669"/>
    <property type="project" value="TreeGrafter"/>
</dbReference>